<keyword evidence="7" id="KW-0482">Metalloprotease</keyword>
<evidence type="ECO:0000256" key="8">
    <source>
        <dbReference type="ARBA" id="ARBA00023157"/>
    </source>
</evidence>
<accession>A0AAD7AXN6</accession>
<keyword evidence="3" id="KW-0479">Metal-binding</keyword>
<evidence type="ECO:0000256" key="5">
    <source>
        <dbReference type="ARBA" id="ARBA00022801"/>
    </source>
</evidence>
<evidence type="ECO:0000313" key="11">
    <source>
        <dbReference type="EMBL" id="KAJ7603182.1"/>
    </source>
</evidence>
<dbReference type="GO" id="GO:0046872">
    <property type="term" value="F:metal ion binding"/>
    <property type="evidence" value="ECO:0007669"/>
    <property type="project" value="UniProtKB-KW"/>
</dbReference>
<evidence type="ECO:0000256" key="6">
    <source>
        <dbReference type="ARBA" id="ARBA00022833"/>
    </source>
</evidence>
<dbReference type="SUPFAM" id="SSF55486">
    <property type="entry name" value="Metalloproteases ('zincins'), catalytic domain"/>
    <property type="match status" value="1"/>
</dbReference>
<feature type="region of interest" description="Disordered" evidence="9">
    <location>
        <begin position="78"/>
        <end position="102"/>
    </location>
</feature>
<dbReference type="PANTHER" id="PTHR47466">
    <property type="match status" value="1"/>
</dbReference>
<dbReference type="Gene3D" id="3.40.390.10">
    <property type="entry name" value="Collagenase (Catalytic Domain)"/>
    <property type="match status" value="1"/>
</dbReference>
<feature type="domain" description="Peptidase M43 pregnancy-associated plasma-A" evidence="10">
    <location>
        <begin position="53"/>
        <end position="99"/>
    </location>
</feature>
<evidence type="ECO:0000256" key="1">
    <source>
        <dbReference type="ARBA" id="ARBA00008721"/>
    </source>
</evidence>
<evidence type="ECO:0000313" key="12">
    <source>
        <dbReference type="Proteomes" id="UP001221757"/>
    </source>
</evidence>
<evidence type="ECO:0000256" key="7">
    <source>
        <dbReference type="ARBA" id="ARBA00023049"/>
    </source>
</evidence>
<organism evidence="11 12">
    <name type="scientific">Mycena rosella</name>
    <name type="common">Pink bonnet</name>
    <name type="synonym">Agaricus rosellus</name>
    <dbReference type="NCBI Taxonomy" id="1033263"/>
    <lineage>
        <taxon>Eukaryota</taxon>
        <taxon>Fungi</taxon>
        <taxon>Dikarya</taxon>
        <taxon>Basidiomycota</taxon>
        <taxon>Agaricomycotina</taxon>
        <taxon>Agaricomycetes</taxon>
        <taxon>Agaricomycetidae</taxon>
        <taxon>Agaricales</taxon>
        <taxon>Marasmiineae</taxon>
        <taxon>Mycenaceae</taxon>
        <taxon>Mycena</taxon>
    </lineage>
</organism>
<evidence type="ECO:0000259" key="10">
    <source>
        <dbReference type="Pfam" id="PF05572"/>
    </source>
</evidence>
<dbReference type="GO" id="GO:0008237">
    <property type="term" value="F:metallopeptidase activity"/>
    <property type="evidence" value="ECO:0007669"/>
    <property type="project" value="UniProtKB-KW"/>
</dbReference>
<dbReference type="Proteomes" id="UP001221757">
    <property type="component" value="Unassembled WGS sequence"/>
</dbReference>
<evidence type="ECO:0000256" key="4">
    <source>
        <dbReference type="ARBA" id="ARBA00022729"/>
    </source>
</evidence>
<keyword evidence="4" id="KW-0732">Signal</keyword>
<keyword evidence="12" id="KW-1185">Reference proteome</keyword>
<feature type="compositionally biased region" description="Low complexity" evidence="9">
    <location>
        <begin position="78"/>
        <end position="93"/>
    </location>
</feature>
<keyword evidence="8" id="KW-1015">Disulfide bond</keyword>
<keyword evidence="5" id="KW-0378">Hydrolase</keyword>
<dbReference type="InterPro" id="IPR024079">
    <property type="entry name" value="MetalloPept_cat_dom_sf"/>
</dbReference>
<comment type="similarity">
    <text evidence="1">Belongs to the peptidase M43B family.</text>
</comment>
<evidence type="ECO:0000256" key="3">
    <source>
        <dbReference type="ARBA" id="ARBA00022723"/>
    </source>
</evidence>
<evidence type="ECO:0000256" key="2">
    <source>
        <dbReference type="ARBA" id="ARBA00022670"/>
    </source>
</evidence>
<dbReference type="GO" id="GO:0006508">
    <property type="term" value="P:proteolysis"/>
    <property type="evidence" value="ECO:0007669"/>
    <property type="project" value="UniProtKB-KW"/>
</dbReference>
<keyword evidence="2" id="KW-0645">Protease</keyword>
<keyword evidence="6" id="KW-0862">Zinc</keyword>
<comment type="caution">
    <text evidence="11">The sequence shown here is derived from an EMBL/GenBank/DDBJ whole genome shotgun (WGS) entry which is preliminary data.</text>
</comment>
<name>A0AAD7AXN6_MYCRO</name>
<dbReference type="InterPro" id="IPR008754">
    <property type="entry name" value="Peptidase_M43"/>
</dbReference>
<reference evidence="11" key="1">
    <citation type="submission" date="2023-03" db="EMBL/GenBank/DDBJ databases">
        <title>Massive genome expansion in bonnet fungi (Mycena s.s.) driven by repeated elements and novel gene families across ecological guilds.</title>
        <authorList>
            <consortium name="Lawrence Berkeley National Laboratory"/>
            <person name="Harder C.B."/>
            <person name="Miyauchi S."/>
            <person name="Viragh M."/>
            <person name="Kuo A."/>
            <person name="Thoen E."/>
            <person name="Andreopoulos B."/>
            <person name="Lu D."/>
            <person name="Skrede I."/>
            <person name="Drula E."/>
            <person name="Henrissat B."/>
            <person name="Morin E."/>
            <person name="Kohler A."/>
            <person name="Barry K."/>
            <person name="LaButti K."/>
            <person name="Morin E."/>
            <person name="Salamov A."/>
            <person name="Lipzen A."/>
            <person name="Mereny Z."/>
            <person name="Hegedus B."/>
            <person name="Baldrian P."/>
            <person name="Stursova M."/>
            <person name="Weitz H."/>
            <person name="Taylor A."/>
            <person name="Grigoriev I.V."/>
            <person name="Nagy L.G."/>
            <person name="Martin F."/>
            <person name="Kauserud H."/>
        </authorList>
    </citation>
    <scope>NUCLEOTIDE SEQUENCE</scope>
    <source>
        <strain evidence="11">CBHHK067</strain>
    </source>
</reference>
<dbReference type="Pfam" id="PF05572">
    <property type="entry name" value="Peptidase_M43"/>
    <property type="match status" value="1"/>
</dbReference>
<sequence length="102" mass="10403">MKASRQSGKGDLHVYSGGAGLLGYFAFPSSYSGALQDDGIVILFSSVPGGSTTGYNLGRTLTHESGQWLRLYHTVQGGCAKSGSSSAGDYSADTPAESSACS</sequence>
<dbReference type="EMBL" id="JARKIE010001321">
    <property type="protein sequence ID" value="KAJ7603182.1"/>
    <property type="molecule type" value="Genomic_DNA"/>
</dbReference>
<evidence type="ECO:0000256" key="9">
    <source>
        <dbReference type="SAM" id="MobiDB-lite"/>
    </source>
</evidence>
<protein>
    <recommendedName>
        <fullName evidence="10">Peptidase M43 pregnancy-associated plasma-A domain-containing protein</fullName>
    </recommendedName>
</protein>
<dbReference type="PANTHER" id="PTHR47466:SF1">
    <property type="entry name" value="METALLOPROTEASE MEP1 (AFU_ORTHOLOGUE AFUA_1G07730)-RELATED"/>
    <property type="match status" value="1"/>
</dbReference>
<dbReference type="AlphaFoldDB" id="A0AAD7AXN6"/>
<gene>
    <name evidence="11" type="ORF">B0H17DRAFT_1222564</name>
</gene>
<proteinExistence type="inferred from homology"/>